<dbReference type="Proteomes" id="UP001163603">
    <property type="component" value="Chromosome 3"/>
</dbReference>
<evidence type="ECO:0000313" key="2">
    <source>
        <dbReference type="Proteomes" id="UP001163603"/>
    </source>
</evidence>
<dbReference type="EMBL" id="CM047738">
    <property type="protein sequence ID" value="KAJ0046435.1"/>
    <property type="molecule type" value="Genomic_DNA"/>
</dbReference>
<name>A0ACC0Z8U0_9ROSI</name>
<protein>
    <submittedName>
        <fullName evidence="1">Uncharacterized protein</fullName>
    </submittedName>
</protein>
<sequence>MIEGVELVEESSNFMDEDGLSNTNREIFLAQGPTLPILQKIICLSNKIQDLKRDHSSISDQVKNMNTDCFLGPSVLDNLESR</sequence>
<organism evidence="1 2">
    <name type="scientific">Pistacia integerrima</name>
    <dbReference type="NCBI Taxonomy" id="434235"/>
    <lineage>
        <taxon>Eukaryota</taxon>
        <taxon>Viridiplantae</taxon>
        <taxon>Streptophyta</taxon>
        <taxon>Embryophyta</taxon>
        <taxon>Tracheophyta</taxon>
        <taxon>Spermatophyta</taxon>
        <taxon>Magnoliopsida</taxon>
        <taxon>eudicotyledons</taxon>
        <taxon>Gunneridae</taxon>
        <taxon>Pentapetalae</taxon>
        <taxon>rosids</taxon>
        <taxon>malvids</taxon>
        <taxon>Sapindales</taxon>
        <taxon>Anacardiaceae</taxon>
        <taxon>Pistacia</taxon>
    </lineage>
</organism>
<comment type="caution">
    <text evidence="1">The sequence shown here is derived from an EMBL/GenBank/DDBJ whole genome shotgun (WGS) entry which is preliminary data.</text>
</comment>
<proteinExistence type="predicted"/>
<accession>A0ACC0Z8U0</accession>
<gene>
    <name evidence="1" type="ORF">Pint_05439</name>
</gene>
<evidence type="ECO:0000313" key="1">
    <source>
        <dbReference type="EMBL" id="KAJ0046435.1"/>
    </source>
</evidence>
<reference evidence="2" key="1">
    <citation type="journal article" date="2023" name="G3 (Bethesda)">
        <title>Genome assembly and association tests identify interacting loci associated with vigor, precocity, and sex in interspecific pistachio rootstocks.</title>
        <authorList>
            <person name="Palmer W."/>
            <person name="Jacygrad E."/>
            <person name="Sagayaradj S."/>
            <person name="Cavanaugh K."/>
            <person name="Han R."/>
            <person name="Bertier L."/>
            <person name="Beede B."/>
            <person name="Kafkas S."/>
            <person name="Golino D."/>
            <person name="Preece J."/>
            <person name="Michelmore R."/>
        </authorList>
    </citation>
    <scope>NUCLEOTIDE SEQUENCE [LARGE SCALE GENOMIC DNA]</scope>
</reference>
<keyword evidence="2" id="KW-1185">Reference proteome</keyword>